<reference evidence="2" key="1">
    <citation type="submission" date="2016-10" db="EMBL/GenBank/DDBJ databases">
        <authorList>
            <person name="Varghese N."/>
            <person name="Submissions S."/>
        </authorList>
    </citation>
    <scope>NUCLEOTIDE SEQUENCE [LARGE SCALE GENOMIC DNA]</scope>
    <source>
        <strain evidence="2">IBRC-M 10761</strain>
    </source>
</reference>
<keyword evidence="2" id="KW-1185">Reference proteome</keyword>
<name>A0A1H7C2B7_9BACT</name>
<organism evidence="1 2">
    <name type="scientific">Cyclobacterium xiamenense</name>
    <dbReference type="NCBI Taxonomy" id="1297121"/>
    <lineage>
        <taxon>Bacteria</taxon>
        <taxon>Pseudomonadati</taxon>
        <taxon>Bacteroidota</taxon>
        <taxon>Cytophagia</taxon>
        <taxon>Cytophagales</taxon>
        <taxon>Cyclobacteriaceae</taxon>
        <taxon>Cyclobacterium</taxon>
    </lineage>
</organism>
<evidence type="ECO:0008006" key="3">
    <source>
        <dbReference type="Google" id="ProtNLM"/>
    </source>
</evidence>
<protein>
    <recommendedName>
        <fullName evidence="3">DUF4136 domain-containing protein</fullName>
    </recommendedName>
</protein>
<dbReference type="RefSeq" id="WP_092178876.1">
    <property type="nucleotide sequence ID" value="NZ_FNZH01000016.1"/>
</dbReference>
<proteinExistence type="predicted"/>
<dbReference type="PROSITE" id="PS51257">
    <property type="entry name" value="PROKAR_LIPOPROTEIN"/>
    <property type="match status" value="1"/>
</dbReference>
<gene>
    <name evidence="1" type="ORF">SAMN05192553_11625</name>
</gene>
<evidence type="ECO:0000313" key="1">
    <source>
        <dbReference type="EMBL" id="SEJ81172.1"/>
    </source>
</evidence>
<dbReference type="AlphaFoldDB" id="A0A1H7C2B7"/>
<dbReference type="STRING" id="1416801.SAMN05192553_11625"/>
<accession>A0A1H7C2B7</accession>
<dbReference type="OrthoDB" id="6078026at2"/>
<evidence type="ECO:0000313" key="2">
    <source>
        <dbReference type="Proteomes" id="UP000199403"/>
    </source>
</evidence>
<dbReference type="EMBL" id="FNZH01000016">
    <property type="protein sequence ID" value="SEJ81172.1"/>
    <property type="molecule type" value="Genomic_DNA"/>
</dbReference>
<sequence length="216" mass="23958">MKKLSILTGVLLLLLTSCAPSVRIIGSWTSPEKKTTEGYSSLFVTALTQNILARQTVEAQLEETIRSQGVSVTGSFTVIPPGFKSEEADKEKILEEIRKLGSEAILTVTLLDQTSETRYVPGTTVYAPMGIGFRGRFWSYYGTYNPYMYDPGYYTTDKNYYLEANLYDTETEQLVWSSQSETTNPASLQKFSASFATAVVKQLLRDGLIAGNEGSF</sequence>
<dbReference type="Proteomes" id="UP000199403">
    <property type="component" value="Unassembled WGS sequence"/>
</dbReference>